<dbReference type="CDD" id="cd02440">
    <property type="entry name" value="AdoMet_MTases"/>
    <property type="match status" value="1"/>
</dbReference>
<dbReference type="Gene3D" id="3.40.50.720">
    <property type="entry name" value="NAD(P)-binding Rossmann-like Domain"/>
    <property type="match status" value="1"/>
</dbReference>
<dbReference type="InterPro" id="IPR051034">
    <property type="entry name" value="Mito_Enoyl-ACP_Reductase"/>
</dbReference>
<dbReference type="InterPro" id="IPR020843">
    <property type="entry name" value="ER"/>
</dbReference>
<dbReference type="PROSITE" id="PS51682">
    <property type="entry name" value="SAM_OMT_I"/>
    <property type="match status" value="1"/>
</dbReference>
<evidence type="ECO:0000256" key="12">
    <source>
        <dbReference type="ARBA" id="ARBA00023128"/>
    </source>
</evidence>
<comment type="caution">
    <text evidence="18">The sequence shown here is derived from an EMBL/GenBank/DDBJ whole genome shotgun (WGS) entry which is preliminary data.</text>
</comment>
<dbReference type="EMBL" id="JAJVDC020000315">
    <property type="protein sequence ID" value="KAL1615418.1"/>
    <property type="molecule type" value="Genomic_DNA"/>
</dbReference>
<dbReference type="Proteomes" id="UP001521116">
    <property type="component" value="Unassembled WGS sequence"/>
</dbReference>
<keyword evidence="6" id="KW-0949">S-adenosyl-L-methionine</keyword>
<keyword evidence="13" id="KW-0275">Fatty acid biosynthesis</keyword>
<evidence type="ECO:0000256" key="4">
    <source>
        <dbReference type="ARBA" id="ARBA00022603"/>
    </source>
</evidence>
<evidence type="ECO:0000256" key="10">
    <source>
        <dbReference type="ARBA" id="ARBA00023002"/>
    </source>
</evidence>
<evidence type="ECO:0000256" key="2">
    <source>
        <dbReference type="ARBA" id="ARBA00010371"/>
    </source>
</evidence>
<proteinExistence type="inferred from homology"/>
<dbReference type="SUPFAM" id="SSF51735">
    <property type="entry name" value="NAD(P)-binding Rossmann-fold domains"/>
    <property type="match status" value="1"/>
</dbReference>
<evidence type="ECO:0000313" key="18">
    <source>
        <dbReference type="EMBL" id="KAL1615418.1"/>
    </source>
</evidence>
<comment type="similarity">
    <text evidence="14">Belongs to the class I-like SAM-binding methyltransferase superfamily. Cation-dependent O-methyltransferase family.</text>
</comment>
<feature type="domain" description="Enoyl reductase (ER)" evidence="17">
    <location>
        <begin position="17"/>
        <end position="353"/>
    </location>
</feature>
<comment type="catalytic activity">
    <reaction evidence="16">
        <text>a 2,3-saturated acyl-[ACP] + NADP(+) = a (2E)-enoyl-[ACP] + NADPH + H(+)</text>
        <dbReference type="Rhea" id="RHEA:22564"/>
        <dbReference type="Rhea" id="RHEA-COMP:9925"/>
        <dbReference type="Rhea" id="RHEA-COMP:9926"/>
        <dbReference type="ChEBI" id="CHEBI:15378"/>
        <dbReference type="ChEBI" id="CHEBI:57783"/>
        <dbReference type="ChEBI" id="CHEBI:58349"/>
        <dbReference type="ChEBI" id="CHEBI:78784"/>
        <dbReference type="ChEBI" id="CHEBI:78785"/>
        <dbReference type="EC" id="1.3.1.104"/>
    </reaction>
</comment>
<dbReference type="InterPro" id="IPR013154">
    <property type="entry name" value="ADH-like_N"/>
</dbReference>
<dbReference type="PANTHER" id="PTHR43981:SF2">
    <property type="entry name" value="ENOYL-[ACYL-CARRIER-PROTEIN] REDUCTASE, MITOCHONDRIAL"/>
    <property type="match status" value="1"/>
</dbReference>
<keyword evidence="5" id="KW-0808">Transferase</keyword>
<keyword evidence="11" id="KW-0443">Lipid metabolism</keyword>
<evidence type="ECO:0000256" key="8">
    <source>
        <dbReference type="ARBA" id="ARBA00022857"/>
    </source>
</evidence>
<dbReference type="Gene3D" id="3.90.180.10">
    <property type="entry name" value="Medium-chain alcohol dehydrogenases, catalytic domain"/>
    <property type="match status" value="1"/>
</dbReference>
<evidence type="ECO:0000256" key="14">
    <source>
        <dbReference type="ARBA" id="ARBA00023453"/>
    </source>
</evidence>
<accession>A0ABR3SAI5</accession>
<evidence type="ECO:0000256" key="3">
    <source>
        <dbReference type="ARBA" id="ARBA00022516"/>
    </source>
</evidence>
<dbReference type="SUPFAM" id="SSF50129">
    <property type="entry name" value="GroES-like"/>
    <property type="match status" value="1"/>
</dbReference>
<dbReference type="InterPro" id="IPR011032">
    <property type="entry name" value="GroES-like_sf"/>
</dbReference>
<dbReference type="InterPro" id="IPR002935">
    <property type="entry name" value="SAM_O-MeTrfase"/>
</dbReference>
<evidence type="ECO:0000256" key="16">
    <source>
        <dbReference type="ARBA" id="ARBA00048843"/>
    </source>
</evidence>
<name>A0ABR3SAI5_9PEZI</name>
<keyword evidence="4" id="KW-0489">Methyltransferase</keyword>
<evidence type="ECO:0000256" key="5">
    <source>
        <dbReference type="ARBA" id="ARBA00022679"/>
    </source>
</evidence>
<dbReference type="InterPro" id="IPR029063">
    <property type="entry name" value="SAM-dependent_MTases_sf"/>
</dbReference>
<organism evidence="18 19">
    <name type="scientific">Neofusicoccum ribis</name>
    <dbReference type="NCBI Taxonomy" id="45134"/>
    <lineage>
        <taxon>Eukaryota</taxon>
        <taxon>Fungi</taxon>
        <taxon>Dikarya</taxon>
        <taxon>Ascomycota</taxon>
        <taxon>Pezizomycotina</taxon>
        <taxon>Dothideomycetes</taxon>
        <taxon>Dothideomycetes incertae sedis</taxon>
        <taxon>Botryosphaeriales</taxon>
        <taxon>Botryosphaeriaceae</taxon>
        <taxon>Neofusicoccum</taxon>
    </lineage>
</organism>
<keyword evidence="9" id="KW-0809">Transit peptide</keyword>
<dbReference type="CDD" id="cd08290">
    <property type="entry name" value="ETR"/>
    <property type="match status" value="1"/>
</dbReference>
<keyword evidence="3" id="KW-0444">Lipid biosynthesis</keyword>
<comment type="subcellular location">
    <subcellularLocation>
        <location evidence="1">Mitochondrion</location>
    </subcellularLocation>
</comment>
<evidence type="ECO:0000256" key="11">
    <source>
        <dbReference type="ARBA" id="ARBA00023098"/>
    </source>
</evidence>
<evidence type="ECO:0000313" key="19">
    <source>
        <dbReference type="Proteomes" id="UP001521116"/>
    </source>
</evidence>
<evidence type="ECO:0000256" key="6">
    <source>
        <dbReference type="ARBA" id="ARBA00022691"/>
    </source>
</evidence>
<dbReference type="InterPro" id="IPR036291">
    <property type="entry name" value="NAD(P)-bd_dom_sf"/>
</dbReference>
<dbReference type="Pfam" id="PF01596">
    <property type="entry name" value="Methyltransf_3"/>
    <property type="match status" value="1"/>
</dbReference>
<evidence type="ECO:0000256" key="9">
    <source>
        <dbReference type="ARBA" id="ARBA00022946"/>
    </source>
</evidence>
<dbReference type="Gene3D" id="3.40.50.150">
    <property type="entry name" value="Vaccinia Virus protein VP39"/>
    <property type="match status" value="1"/>
</dbReference>
<keyword evidence="8" id="KW-0521">NADP</keyword>
<keyword evidence="10" id="KW-0560">Oxidoreductase</keyword>
<dbReference type="SUPFAM" id="SSF53335">
    <property type="entry name" value="S-adenosyl-L-methionine-dependent methyltransferases"/>
    <property type="match status" value="1"/>
</dbReference>
<comment type="similarity">
    <text evidence="2">Belongs to the zinc-containing alcohol dehydrogenase family. Quinone oxidoreductase subfamily.</text>
</comment>
<keyword evidence="19" id="KW-1185">Reference proteome</keyword>
<protein>
    <recommendedName>
        <fullName evidence="15">enoyl-[acyl-carrier-protein] reductase</fullName>
        <ecNumber evidence="15">1.3.1.104</ecNumber>
    </recommendedName>
</protein>
<dbReference type="Pfam" id="PF08240">
    <property type="entry name" value="ADH_N"/>
    <property type="match status" value="1"/>
</dbReference>
<reference evidence="18 19" key="1">
    <citation type="submission" date="2024-02" db="EMBL/GenBank/DDBJ databases">
        <title>De novo assembly and annotation of 12 fungi associated with fruit tree decline syndrome in Ontario, Canada.</title>
        <authorList>
            <person name="Sulman M."/>
            <person name="Ellouze W."/>
            <person name="Ilyukhin E."/>
        </authorList>
    </citation>
    <scope>NUCLEOTIDE SEQUENCE [LARGE SCALE GENOMIC DNA]</scope>
    <source>
        <strain evidence="18 19">M1-105</strain>
    </source>
</reference>
<evidence type="ECO:0000256" key="7">
    <source>
        <dbReference type="ARBA" id="ARBA00022832"/>
    </source>
</evidence>
<dbReference type="PANTHER" id="PTHR43981">
    <property type="entry name" value="ENOYL-[ACYL-CARRIER-PROTEIN] REDUCTASE, MITOCHONDRIAL"/>
    <property type="match status" value="1"/>
</dbReference>
<evidence type="ECO:0000256" key="15">
    <source>
        <dbReference type="ARBA" id="ARBA00038963"/>
    </source>
</evidence>
<dbReference type="SMART" id="SM00829">
    <property type="entry name" value="PKS_ER"/>
    <property type="match status" value="1"/>
</dbReference>
<evidence type="ECO:0000256" key="13">
    <source>
        <dbReference type="ARBA" id="ARBA00023160"/>
    </source>
</evidence>
<gene>
    <name evidence="18" type="ORF">SLS56_011831</name>
</gene>
<evidence type="ECO:0000259" key="17">
    <source>
        <dbReference type="SMART" id="SM00829"/>
    </source>
</evidence>
<keyword evidence="7" id="KW-0276">Fatty acid metabolism</keyword>
<keyword evidence="12" id="KW-0496">Mitochondrion</keyword>
<dbReference type="EC" id="1.3.1.104" evidence="15"/>
<evidence type="ECO:0000256" key="1">
    <source>
        <dbReference type="ARBA" id="ARBA00004173"/>
    </source>
</evidence>
<sequence length="583" mass="63364">MASATALALTLVRPSATASSGIQLQRHPHPILGPGQVLVVLLAAPVNPLDLAVISGSYPIKPRHHLSEQPILGFDGVARVTQIGSAVTDQNIAVGDLIVPRALGLGTWRTHAVLSPHELRQIPACTDVHFAAILRTVVLPAYFLVEDMRRLRPGDWILLNAGTGAIPRLVSQFARLRGVRCISVFRSRTSAAENQRTADNLRAYGADVALPDTWLDQDGVFDDKRIVLALDAVWGASAERLVAHMANGGLFVNYGVLGGPALTSIAHSSVFSRAITIKSFRSTQSIAARSEAEIDDLLAWIIDLSNKGLLAAPDLDVVAWRGGDAVETILKETFARVQSGEIGAKKPEAADHVSQYCEEHSTELPERLAEHWAWTSQSFGDADKMSSKLQGQWMIFTAQDRKPKRILEIGCYSGYSALAWYEGTRDTGAEIITLELSQVMIDASRATFDKHQVTDRVKLLEGPASESIEALTGTFDLVFVDANKDGYEGYVKQILDKKLLSEHGIILCDNVFARGLTVGKDVSPNLSNAVRPYWTACGKALAKFNDYVFENEQVDVAVLPLFDGISQIKWKAGAFSAKQTNGH</sequence>